<sequence>MVVAQKVKESEITEQDSLLLTRNLLRIAIFNISYIRGLFPEKYFSDKSVPALDMKIKKLMPMDAESRRLIDWMEKGVYDALQKKYLKTLLFCVCEAVDGPMIEEYSFSFSYSSSSDSQEVSMNINRSGTKKGGTFKHNSTTEITPSQMRSSACKMVRTLVQLMRTLDKMPEERTVLMKLLYYDDVTPMDYEPPFFRGCTDEEPHNLWTKDPLKMEVGRVNSKYLVLNLKVKSVLDPCEDENNDYQDDEISLGAESLQIDEDSESNSEMSNSDDDDQYIVAPVEKKQFQEDNAAADEDNTQDPAEDEHQLERVKEWIGSYHLETVDLTDVLSNFPDISVILIEDIMDMLVKENVVTKATGDSYVINKKKNFDYEFDVVKEEADVHAVGHDGKAGCVDHMYMKALYHTLPLMYITVAKLQNKLEGEASQGTVRKLLDKMAKDGYVEATTSNRRLGKRVIQSDLTNKKLLEVTKILNFDAMDVDNTESGDKSTNNLETETAAGTKYKDLSTCGGLHSIGSDITRTRGRSDANMNDSTGLGRKMGRSGSTPTSRAEPAASRESFVPGADEGRGGDDMDLVMESKSTQDKRFRKTSTVEMEGSTVNGAIQLKRLGFVRSLVINAVVLLSNIYDHAKQNSGSLRPTVDRAEGAVTALVTPIYHRFRDVPTHLLVFLDNKVFLFYFIYFSVNFTCDAVIYCENMVDDASHKFDEHAPPMAKNVALKVHVIMKKASATVEELVEEAKVGGPMAAVYRSSSMSKTFAINQLAMVWYKINQHSTLQGVAEVAAPTARDWSEKYNSLVQGMRGKGYSLFCYAPLVPVEEMAKAYKRVEASAADKEEEASSSSTSESDKE</sequence>
<dbReference type="InterPro" id="IPR036390">
    <property type="entry name" value="WH_DNA-bd_sf"/>
</dbReference>
<feature type="domain" description="HORMA" evidence="8">
    <location>
        <begin position="15"/>
        <end position="230"/>
    </location>
</feature>
<keyword evidence="4" id="KW-0158">Chromosome</keyword>
<dbReference type="PANTHER" id="PTHR48225">
    <property type="entry name" value="HORMA DOMAIN-CONTAINING PROTEIN 1"/>
    <property type="match status" value="1"/>
</dbReference>
<evidence type="ECO:0000256" key="4">
    <source>
        <dbReference type="ARBA" id="ARBA00022454"/>
    </source>
</evidence>
<feature type="region of interest" description="Disordered" evidence="7">
    <location>
        <begin position="287"/>
        <end position="307"/>
    </location>
</feature>
<dbReference type="SUPFAM" id="SSF56019">
    <property type="entry name" value="The spindle assembly checkpoint protein mad2"/>
    <property type="match status" value="1"/>
</dbReference>
<gene>
    <name evidence="9" type="ORF">SASPL_115934</name>
</gene>
<proteinExistence type="inferred from homology"/>
<keyword evidence="10" id="KW-1185">Reference proteome</keyword>
<dbReference type="InterPro" id="IPR036570">
    <property type="entry name" value="HORMA_dom_sf"/>
</dbReference>
<dbReference type="AlphaFoldDB" id="A0A8X8Y3F3"/>
<keyword evidence="5" id="KW-0539">Nucleus</keyword>
<dbReference type="InterPro" id="IPR008802">
    <property type="entry name" value="REF"/>
</dbReference>
<dbReference type="SUPFAM" id="SSF46785">
    <property type="entry name" value="Winged helix' DNA-binding domain"/>
    <property type="match status" value="1"/>
</dbReference>
<feature type="compositionally biased region" description="Acidic residues" evidence="7">
    <location>
        <begin position="292"/>
        <end position="304"/>
    </location>
</feature>
<evidence type="ECO:0000256" key="6">
    <source>
        <dbReference type="ARBA" id="ARBA00023254"/>
    </source>
</evidence>
<evidence type="ECO:0000313" key="10">
    <source>
        <dbReference type="Proteomes" id="UP000298416"/>
    </source>
</evidence>
<protein>
    <recommendedName>
        <fullName evidence="8">HORMA domain-containing protein</fullName>
    </recommendedName>
</protein>
<evidence type="ECO:0000256" key="2">
    <source>
        <dbReference type="ARBA" id="ARBA00004286"/>
    </source>
</evidence>
<feature type="region of interest" description="Disordered" evidence="7">
    <location>
        <begin position="827"/>
        <end position="848"/>
    </location>
</feature>
<comment type="caution">
    <text evidence="9">The sequence shown here is derived from an EMBL/GenBank/DDBJ whole genome shotgun (WGS) entry which is preliminary data.</text>
</comment>
<keyword evidence="6" id="KW-0469">Meiosis</keyword>
<dbReference type="InterPro" id="IPR003511">
    <property type="entry name" value="HORMA_dom"/>
</dbReference>
<dbReference type="Gene3D" id="3.30.900.10">
    <property type="entry name" value="HORMA domain"/>
    <property type="match status" value="1"/>
</dbReference>
<dbReference type="InterPro" id="IPR051294">
    <property type="entry name" value="HORMA_MeioticProgression"/>
</dbReference>
<comment type="subcellular location">
    <subcellularLocation>
        <location evidence="2">Chromosome</location>
    </subcellularLocation>
    <subcellularLocation>
        <location evidence="1">Nucleus</location>
    </subcellularLocation>
</comment>
<evidence type="ECO:0000256" key="7">
    <source>
        <dbReference type="SAM" id="MobiDB-lite"/>
    </source>
</evidence>
<dbReference type="GO" id="GO:0007129">
    <property type="term" value="P:homologous chromosome pairing at meiosis"/>
    <property type="evidence" value="ECO:0007669"/>
    <property type="project" value="UniProtKB-ARBA"/>
</dbReference>
<evidence type="ECO:0000313" key="9">
    <source>
        <dbReference type="EMBL" id="KAG6425496.1"/>
    </source>
</evidence>
<organism evidence="9">
    <name type="scientific">Salvia splendens</name>
    <name type="common">Scarlet sage</name>
    <dbReference type="NCBI Taxonomy" id="180675"/>
    <lineage>
        <taxon>Eukaryota</taxon>
        <taxon>Viridiplantae</taxon>
        <taxon>Streptophyta</taxon>
        <taxon>Embryophyta</taxon>
        <taxon>Tracheophyta</taxon>
        <taxon>Spermatophyta</taxon>
        <taxon>Magnoliopsida</taxon>
        <taxon>eudicotyledons</taxon>
        <taxon>Gunneridae</taxon>
        <taxon>Pentapetalae</taxon>
        <taxon>asterids</taxon>
        <taxon>lamiids</taxon>
        <taxon>Lamiales</taxon>
        <taxon>Lamiaceae</taxon>
        <taxon>Nepetoideae</taxon>
        <taxon>Mentheae</taxon>
        <taxon>Salviinae</taxon>
        <taxon>Salvia</taxon>
        <taxon>Salvia subgen. Calosphace</taxon>
        <taxon>core Calosphace</taxon>
    </lineage>
</organism>
<accession>A0A8X8Y3F3</accession>
<name>A0A8X8Y3F3_SALSN</name>
<feature type="region of interest" description="Disordered" evidence="7">
    <location>
        <begin position="514"/>
        <end position="574"/>
    </location>
</feature>
<dbReference type="FunFam" id="3.30.900.10:FF:000009">
    <property type="entry name" value="Meiosis-specific protein ASY2"/>
    <property type="match status" value="1"/>
</dbReference>
<dbReference type="PANTHER" id="PTHR48225:SF7">
    <property type="entry name" value="MEIOSIS-SPECIFIC PROTEIN HOP1"/>
    <property type="match status" value="1"/>
</dbReference>
<dbReference type="EMBL" id="PNBA02000005">
    <property type="protein sequence ID" value="KAG6425496.1"/>
    <property type="molecule type" value="Genomic_DNA"/>
</dbReference>
<evidence type="ECO:0000256" key="3">
    <source>
        <dbReference type="ARBA" id="ARBA00009737"/>
    </source>
</evidence>
<reference evidence="9" key="2">
    <citation type="submission" date="2020-08" db="EMBL/GenBank/DDBJ databases">
        <title>Plant Genome Project.</title>
        <authorList>
            <person name="Zhang R.-G."/>
        </authorList>
    </citation>
    <scope>NUCLEOTIDE SEQUENCE</scope>
    <source>
        <strain evidence="9">Huo1</strain>
        <tissue evidence="9">Leaf</tissue>
    </source>
</reference>
<reference evidence="9" key="1">
    <citation type="submission" date="2018-01" db="EMBL/GenBank/DDBJ databases">
        <authorList>
            <person name="Mao J.F."/>
        </authorList>
    </citation>
    <scope>NUCLEOTIDE SEQUENCE</scope>
    <source>
        <strain evidence="9">Huo1</strain>
        <tissue evidence="9">Leaf</tissue>
    </source>
</reference>
<evidence type="ECO:0000256" key="5">
    <source>
        <dbReference type="ARBA" id="ARBA00023242"/>
    </source>
</evidence>
<dbReference type="PROSITE" id="PS50815">
    <property type="entry name" value="HORMA"/>
    <property type="match status" value="1"/>
</dbReference>
<dbReference type="GO" id="GO:0000228">
    <property type="term" value="C:nuclear chromosome"/>
    <property type="evidence" value="ECO:0007669"/>
    <property type="project" value="UniProtKB-ARBA"/>
</dbReference>
<feature type="compositionally biased region" description="Low complexity" evidence="7">
    <location>
        <begin position="838"/>
        <end position="848"/>
    </location>
</feature>
<dbReference type="Proteomes" id="UP000298416">
    <property type="component" value="Unassembled WGS sequence"/>
</dbReference>
<evidence type="ECO:0000259" key="8">
    <source>
        <dbReference type="PROSITE" id="PS50815"/>
    </source>
</evidence>
<evidence type="ECO:0000256" key="1">
    <source>
        <dbReference type="ARBA" id="ARBA00004123"/>
    </source>
</evidence>
<comment type="similarity">
    <text evidence="3">Belongs to the REF/SRPP family.</text>
</comment>
<dbReference type="Pfam" id="PF05755">
    <property type="entry name" value="REF"/>
    <property type="match status" value="2"/>
</dbReference>
<dbReference type="Pfam" id="PF02301">
    <property type="entry name" value="HORMA"/>
    <property type="match status" value="1"/>
</dbReference>